<reference evidence="1 2" key="1">
    <citation type="submission" date="2021-06" db="EMBL/GenBank/DDBJ databases">
        <title>Actinomycetes sequencing.</title>
        <authorList>
            <person name="Shan Q."/>
        </authorList>
    </citation>
    <scope>NUCLEOTIDE SEQUENCE [LARGE SCALE GENOMIC DNA]</scope>
    <source>
        <strain evidence="1 2">NEAU-G5</strain>
    </source>
</reference>
<protein>
    <submittedName>
        <fullName evidence="1">DUF4926 domain-containing protein</fullName>
    </submittedName>
</protein>
<accession>A0ABS6ARP4</accession>
<dbReference type="Pfam" id="PF16277">
    <property type="entry name" value="DUF4926"/>
    <property type="match status" value="1"/>
</dbReference>
<name>A0ABS6ARP4_9NOCA</name>
<gene>
    <name evidence="1" type="ORF">KO481_03990</name>
</gene>
<evidence type="ECO:0000313" key="1">
    <source>
        <dbReference type="EMBL" id="MBU3060682.1"/>
    </source>
</evidence>
<dbReference type="InterPro" id="IPR032568">
    <property type="entry name" value="DUF4926"/>
</dbReference>
<dbReference type="EMBL" id="JAHKNI010000001">
    <property type="protein sequence ID" value="MBU3060682.1"/>
    <property type="molecule type" value="Genomic_DNA"/>
</dbReference>
<keyword evidence="2" id="KW-1185">Reference proteome</keyword>
<organism evidence="1 2">
    <name type="scientific">Nocardia albiluteola</name>
    <dbReference type="NCBI Taxonomy" id="2842303"/>
    <lineage>
        <taxon>Bacteria</taxon>
        <taxon>Bacillati</taxon>
        <taxon>Actinomycetota</taxon>
        <taxon>Actinomycetes</taxon>
        <taxon>Mycobacteriales</taxon>
        <taxon>Nocardiaceae</taxon>
        <taxon>Nocardia</taxon>
    </lineage>
</organism>
<comment type="caution">
    <text evidence="1">The sequence shown here is derived from an EMBL/GenBank/DDBJ whole genome shotgun (WGS) entry which is preliminary data.</text>
</comment>
<dbReference type="RefSeq" id="WP_215915504.1">
    <property type="nucleotide sequence ID" value="NZ_JAHKNI010000001.1"/>
</dbReference>
<evidence type="ECO:0000313" key="2">
    <source>
        <dbReference type="Proteomes" id="UP000733379"/>
    </source>
</evidence>
<dbReference type="Proteomes" id="UP000733379">
    <property type="component" value="Unassembled WGS sequence"/>
</dbReference>
<sequence length="75" mass="8444">MFHEFDSVRLKRELSADTHHSWPGIPTQHLPRGARGTVVMVYHDGDTTAYEVEFVSEDGATEALLTLTQDDLETD</sequence>
<proteinExistence type="predicted"/>